<organism evidence="2 3">
    <name type="scientific">Mariniflexile fucanivorans</name>
    <dbReference type="NCBI Taxonomy" id="264023"/>
    <lineage>
        <taxon>Bacteria</taxon>
        <taxon>Pseudomonadati</taxon>
        <taxon>Bacteroidota</taxon>
        <taxon>Flavobacteriia</taxon>
        <taxon>Flavobacteriales</taxon>
        <taxon>Flavobacteriaceae</taxon>
        <taxon>Mariniflexile</taxon>
    </lineage>
</organism>
<evidence type="ECO:0000256" key="1">
    <source>
        <dbReference type="SAM" id="SignalP"/>
    </source>
</evidence>
<evidence type="ECO:0000313" key="3">
    <source>
        <dbReference type="Proteomes" id="UP000295455"/>
    </source>
</evidence>
<dbReference type="RefSeq" id="WP_132216314.1">
    <property type="nucleotide sequence ID" value="NZ_OX156936.1"/>
</dbReference>
<reference evidence="2 3" key="1">
    <citation type="submission" date="2019-03" db="EMBL/GenBank/DDBJ databases">
        <title>Genomic Encyclopedia of Type Strains, Phase IV (KMG-IV): sequencing the most valuable type-strain genomes for metagenomic binning, comparative biology and taxonomic classification.</title>
        <authorList>
            <person name="Goeker M."/>
        </authorList>
    </citation>
    <scope>NUCLEOTIDE SEQUENCE [LARGE SCALE GENOMIC DNA]</scope>
    <source>
        <strain evidence="2 3">DSM 18792</strain>
    </source>
</reference>
<proteinExistence type="predicted"/>
<keyword evidence="3" id="KW-1185">Reference proteome</keyword>
<dbReference type="InterPro" id="IPR011652">
    <property type="entry name" value="MORN_2"/>
</dbReference>
<dbReference type="Gene3D" id="2.20.110.10">
    <property type="entry name" value="Histone H3 K4-specific methyltransferase SET7/9 N-terminal domain"/>
    <property type="match status" value="3"/>
</dbReference>
<keyword evidence="1" id="KW-0732">Signal</keyword>
<dbReference type="PANTHER" id="PTHR33706:SF1">
    <property type="entry name" value="TPR REPEAT PROTEIN"/>
    <property type="match status" value="1"/>
</dbReference>
<feature type="chain" id="PRO_5020475868" evidence="1">
    <location>
        <begin position="19"/>
        <end position="233"/>
    </location>
</feature>
<dbReference type="Pfam" id="PF07661">
    <property type="entry name" value="MORN_2"/>
    <property type="match status" value="1"/>
</dbReference>
<accession>A0A4R1RNV0</accession>
<dbReference type="AlphaFoldDB" id="A0A4R1RNV0"/>
<feature type="signal peptide" evidence="1">
    <location>
        <begin position="1"/>
        <end position="18"/>
    </location>
</feature>
<dbReference type="PANTHER" id="PTHR33706">
    <property type="entry name" value="MORN VARIANT REPEAT PROTEIN"/>
    <property type="match status" value="1"/>
</dbReference>
<dbReference type="EMBL" id="SLUP01000002">
    <property type="protein sequence ID" value="TCL68005.1"/>
    <property type="molecule type" value="Genomic_DNA"/>
</dbReference>
<sequence length="233" mass="26894">MKTLVTALFLLVSTLLLAQEINQLDANGKNHGVWKKNFENTKVLRYEGAFSHGKEIGLFKFYKNIKNKAVLTATKEFNENNNKAYVKFFTSTGKVVSEGLMDGKKYIGEWKYYQKTNDKLLTLERYNDFGILHGERTVYYPNGQIAEKQTYKNGKLDGVSVVYSNTNVLLSEVIYVNGELHGYSKYYSPKAELVAEGLYKNDKKDGIWKYYKDGKLTEEKDFTYIPQYIKKTP</sequence>
<dbReference type="SUPFAM" id="SSF82185">
    <property type="entry name" value="Histone H3 K4-specific methyltransferase SET7/9 N-terminal domain"/>
    <property type="match status" value="2"/>
</dbReference>
<gene>
    <name evidence="2" type="ORF">EV196_102569</name>
</gene>
<evidence type="ECO:0000313" key="2">
    <source>
        <dbReference type="EMBL" id="TCL68005.1"/>
    </source>
</evidence>
<comment type="caution">
    <text evidence="2">The sequence shown here is derived from an EMBL/GenBank/DDBJ whole genome shotgun (WGS) entry which is preliminary data.</text>
</comment>
<name>A0A4R1RNV0_9FLAO</name>
<dbReference type="Proteomes" id="UP000295455">
    <property type="component" value="Unassembled WGS sequence"/>
</dbReference>
<dbReference type="OrthoDB" id="9785122at2"/>
<protein>
    <submittedName>
        <fullName evidence="2">MORN repeat protein</fullName>
    </submittedName>
</protein>